<dbReference type="InterPro" id="IPR044992">
    <property type="entry name" value="ChyE-like"/>
</dbReference>
<evidence type="ECO:0000313" key="3">
    <source>
        <dbReference type="Proteomes" id="UP001222325"/>
    </source>
</evidence>
<dbReference type="PANTHER" id="PTHR42695">
    <property type="entry name" value="GLUTAMINE AMIDOTRANSFERASE YLR126C-RELATED"/>
    <property type="match status" value="1"/>
</dbReference>
<evidence type="ECO:0000313" key="2">
    <source>
        <dbReference type="EMBL" id="KAJ7100609.1"/>
    </source>
</evidence>
<dbReference type="GO" id="GO:0005829">
    <property type="term" value="C:cytosol"/>
    <property type="evidence" value="ECO:0007669"/>
    <property type="project" value="TreeGrafter"/>
</dbReference>
<keyword evidence="3" id="KW-1185">Reference proteome</keyword>
<dbReference type="EMBL" id="JARJCN010000005">
    <property type="protein sequence ID" value="KAJ7100609.1"/>
    <property type="molecule type" value="Genomic_DNA"/>
</dbReference>
<dbReference type="Proteomes" id="UP001222325">
    <property type="component" value="Unassembled WGS sequence"/>
</dbReference>
<sequence>MSKIIALLICDTPMSSVVAEHGDYNAMFTQLVHAAGKQLGIADIATKCRLEPFDVEHKMEYPTDTQLDSYAGILITGSKASAYEDIEWINKLVAFTARVVTDRPALKITGICFGHQIVARALGGRCVKNDGRWEVGPTPLSLTGLGKEVFGVDSLYIQEMHQDHVPEVPPTFHLLGSTEVSMNQGMVRFSSGGAAPSPLSLFDIHVFTVQGHPEFHRGIVAQIVAARAASRAIDAATAADATRRADWPNDGVGVIGKAILGVYGIA</sequence>
<protein>
    <submittedName>
        <fullName evidence="2">Class I glutamine amidotransferase-like protein</fullName>
    </submittedName>
</protein>
<dbReference type="AlphaFoldDB" id="A0AAD6XSP1"/>
<proteinExistence type="predicted"/>
<dbReference type="PANTHER" id="PTHR42695:SF5">
    <property type="entry name" value="GLUTAMINE AMIDOTRANSFERASE YLR126C-RELATED"/>
    <property type="match status" value="1"/>
</dbReference>
<evidence type="ECO:0000259" key="1">
    <source>
        <dbReference type="Pfam" id="PF00117"/>
    </source>
</evidence>
<feature type="domain" description="Glutamine amidotransferase" evidence="1">
    <location>
        <begin position="27"/>
        <end position="187"/>
    </location>
</feature>
<dbReference type="InterPro" id="IPR017926">
    <property type="entry name" value="GATASE"/>
</dbReference>
<dbReference type="GO" id="GO:0005634">
    <property type="term" value="C:nucleus"/>
    <property type="evidence" value="ECO:0007669"/>
    <property type="project" value="TreeGrafter"/>
</dbReference>
<dbReference type="SUPFAM" id="SSF52317">
    <property type="entry name" value="Class I glutamine amidotransferase-like"/>
    <property type="match status" value="1"/>
</dbReference>
<dbReference type="PROSITE" id="PS51273">
    <property type="entry name" value="GATASE_TYPE_1"/>
    <property type="match status" value="1"/>
</dbReference>
<organism evidence="2 3">
    <name type="scientific">Mycena belliarum</name>
    <dbReference type="NCBI Taxonomy" id="1033014"/>
    <lineage>
        <taxon>Eukaryota</taxon>
        <taxon>Fungi</taxon>
        <taxon>Dikarya</taxon>
        <taxon>Basidiomycota</taxon>
        <taxon>Agaricomycotina</taxon>
        <taxon>Agaricomycetes</taxon>
        <taxon>Agaricomycetidae</taxon>
        <taxon>Agaricales</taxon>
        <taxon>Marasmiineae</taxon>
        <taxon>Mycenaceae</taxon>
        <taxon>Mycena</taxon>
    </lineage>
</organism>
<dbReference type="CDD" id="cd01741">
    <property type="entry name" value="GATase1_1"/>
    <property type="match status" value="1"/>
</dbReference>
<keyword evidence="2" id="KW-0315">Glutamine amidotransferase</keyword>
<gene>
    <name evidence="2" type="ORF">B0H15DRAFT_770049</name>
</gene>
<reference evidence="2" key="1">
    <citation type="submission" date="2023-03" db="EMBL/GenBank/DDBJ databases">
        <title>Massive genome expansion in bonnet fungi (Mycena s.s.) driven by repeated elements and novel gene families across ecological guilds.</title>
        <authorList>
            <consortium name="Lawrence Berkeley National Laboratory"/>
            <person name="Harder C.B."/>
            <person name="Miyauchi S."/>
            <person name="Viragh M."/>
            <person name="Kuo A."/>
            <person name="Thoen E."/>
            <person name="Andreopoulos B."/>
            <person name="Lu D."/>
            <person name="Skrede I."/>
            <person name="Drula E."/>
            <person name="Henrissat B."/>
            <person name="Morin E."/>
            <person name="Kohler A."/>
            <person name="Barry K."/>
            <person name="LaButti K."/>
            <person name="Morin E."/>
            <person name="Salamov A."/>
            <person name="Lipzen A."/>
            <person name="Mereny Z."/>
            <person name="Hegedus B."/>
            <person name="Baldrian P."/>
            <person name="Stursova M."/>
            <person name="Weitz H."/>
            <person name="Taylor A."/>
            <person name="Grigoriev I.V."/>
            <person name="Nagy L.G."/>
            <person name="Martin F."/>
            <person name="Kauserud H."/>
        </authorList>
    </citation>
    <scope>NUCLEOTIDE SEQUENCE</scope>
    <source>
        <strain evidence="2">CBHHK173m</strain>
    </source>
</reference>
<comment type="caution">
    <text evidence="2">The sequence shown here is derived from an EMBL/GenBank/DDBJ whole genome shotgun (WGS) entry which is preliminary data.</text>
</comment>
<name>A0AAD6XSP1_9AGAR</name>
<accession>A0AAD6XSP1</accession>
<dbReference type="InterPro" id="IPR029062">
    <property type="entry name" value="Class_I_gatase-like"/>
</dbReference>
<dbReference type="Gene3D" id="3.40.50.880">
    <property type="match status" value="1"/>
</dbReference>
<dbReference type="Pfam" id="PF00117">
    <property type="entry name" value="GATase"/>
    <property type="match status" value="1"/>
</dbReference>